<dbReference type="OrthoDB" id="7854171at2"/>
<sequence length="158" mass="17743">MKHAILGLALFLAMPVLAQTVPDLNDLDPNTLPPAPAQGNGLDLTVPELYTASEPDREINGCIVPGRPDWLIEMNPATTNERAMVHAIYNLRWSKAVVENEDCACALRHPDWAEVIAEFNESYAGMDKQQMFDAQMSYRSMHHQRVARARAICREQSR</sequence>
<comment type="caution">
    <text evidence="2">The sequence shown here is derived from an EMBL/GenBank/DDBJ whole genome shotgun (WGS) entry which is preliminary data.</text>
</comment>
<keyword evidence="3" id="KW-1185">Reference proteome</keyword>
<organism evidence="2 3">
    <name type="scientific">Roseinatronobacter monicus</name>
    <dbReference type="NCBI Taxonomy" id="393481"/>
    <lineage>
        <taxon>Bacteria</taxon>
        <taxon>Pseudomonadati</taxon>
        <taxon>Pseudomonadota</taxon>
        <taxon>Alphaproteobacteria</taxon>
        <taxon>Rhodobacterales</taxon>
        <taxon>Paracoccaceae</taxon>
        <taxon>Roseinatronobacter</taxon>
    </lineage>
</organism>
<dbReference type="AlphaFoldDB" id="A0A543K526"/>
<dbReference type="Proteomes" id="UP000320582">
    <property type="component" value="Unassembled WGS sequence"/>
</dbReference>
<dbReference type="RefSeq" id="WP_142085256.1">
    <property type="nucleotide sequence ID" value="NZ_VFPT01000003.1"/>
</dbReference>
<accession>A0A543K526</accession>
<name>A0A543K526_9RHOB</name>
<feature type="chain" id="PRO_5021698818" evidence="1">
    <location>
        <begin position="19"/>
        <end position="158"/>
    </location>
</feature>
<proteinExistence type="predicted"/>
<gene>
    <name evidence="2" type="ORF">BD293_4069</name>
</gene>
<keyword evidence="1" id="KW-0732">Signal</keyword>
<evidence type="ECO:0000313" key="2">
    <source>
        <dbReference type="EMBL" id="TQM90144.1"/>
    </source>
</evidence>
<protein>
    <submittedName>
        <fullName evidence="2">Uncharacterized protein</fullName>
    </submittedName>
</protein>
<evidence type="ECO:0000313" key="3">
    <source>
        <dbReference type="Proteomes" id="UP000320582"/>
    </source>
</evidence>
<dbReference type="EMBL" id="VFPT01000003">
    <property type="protein sequence ID" value="TQM90144.1"/>
    <property type="molecule type" value="Genomic_DNA"/>
</dbReference>
<reference evidence="2 3" key="1">
    <citation type="submission" date="2019-06" db="EMBL/GenBank/DDBJ databases">
        <title>Genomic Encyclopedia of Archaeal and Bacterial Type Strains, Phase II (KMG-II): from individual species to whole genera.</title>
        <authorList>
            <person name="Goeker M."/>
        </authorList>
    </citation>
    <scope>NUCLEOTIDE SEQUENCE [LARGE SCALE GENOMIC DNA]</scope>
    <source>
        <strain evidence="2 3">DSM 18423</strain>
    </source>
</reference>
<evidence type="ECO:0000256" key="1">
    <source>
        <dbReference type="SAM" id="SignalP"/>
    </source>
</evidence>
<feature type="signal peptide" evidence="1">
    <location>
        <begin position="1"/>
        <end position="18"/>
    </location>
</feature>